<dbReference type="Proteomes" id="UP000265742">
    <property type="component" value="Unassembled WGS sequence"/>
</dbReference>
<dbReference type="RefSeq" id="WP_119483773.1">
    <property type="nucleotide sequence ID" value="NZ_QXTG01000004.1"/>
</dbReference>
<evidence type="ECO:0000313" key="2">
    <source>
        <dbReference type="EMBL" id="RIX26091.1"/>
    </source>
</evidence>
<dbReference type="OrthoDB" id="9768793at2"/>
<evidence type="ECO:0000313" key="3">
    <source>
        <dbReference type="Proteomes" id="UP000265742"/>
    </source>
</evidence>
<dbReference type="PANTHER" id="PTHR42686">
    <property type="entry name" value="GH17980P-RELATED"/>
    <property type="match status" value="1"/>
</dbReference>
<dbReference type="SUPFAM" id="SSF51430">
    <property type="entry name" value="NAD(P)-linked oxidoreductase"/>
    <property type="match status" value="1"/>
</dbReference>
<dbReference type="PANTHER" id="PTHR42686:SF1">
    <property type="entry name" value="GH17980P-RELATED"/>
    <property type="match status" value="1"/>
</dbReference>
<dbReference type="InterPro" id="IPR036812">
    <property type="entry name" value="NAD(P)_OxRdtase_dom_sf"/>
</dbReference>
<evidence type="ECO:0000259" key="1">
    <source>
        <dbReference type="Pfam" id="PF00248"/>
    </source>
</evidence>
<dbReference type="Gene3D" id="3.20.20.100">
    <property type="entry name" value="NADP-dependent oxidoreductase domain"/>
    <property type="match status" value="1"/>
</dbReference>
<keyword evidence="3" id="KW-1185">Reference proteome</keyword>
<dbReference type="GO" id="GO:0005829">
    <property type="term" value="C:cytosol"/>
    <property type="evidence" value="ECO:0007669"/>
    <property type="project" value="TreeGrafter"/>
</dbReference>
<dbReference type="InterPro" id="IPR020471">
    <property type="entry name" value="AKR"/>
</dbReference>
<dbReference type="GO" id="GO:0016491">
    <property type="term" value="F:oxidoreductase activity"/>
    <property type="evidence" value="ECO:0007669"/>
    <property type="project" value="InterPro"/>
</dbReference>
<organism evidence="2 3">
    <name type="scientific">Amnibacterium setariae</name>
    <dbReference type="NCBI Taxonomy" id="2306585"/>
    <lineage>
        <taxon>Bacteria</taxon>
        <taxon>Bacillati</taxon>
        <taxon>Actinomycetota</taxon>
        <taxon>Actinomycetes</taxon>
        <taxon>Micrococcales</taxon>
        <taxon>Microbacteriaceae</taxon>
        <taxon>Amnibacterium</taxon>
    </lineage>
</organism>
<reference evidence="3" key="1">
    <citation type="submission" date="2018-09" db="EMBL/GenBank/DDBJ databases">
        <authorList>
            <person name="Kim I."/>
        </authorList>
    </citation>
    <scope>NUCLEOTIDE SEQUENCE [LARGE SCALE GENOMIC DNA]</scope>
    <source>
        <strain evidence="3">DD4a</strain>
    </source>
</reference>
<protein>
    <recommendedName>
        <fullName evidence="1">NADP-dependent oxidoreductase domain-containing protein</fullName>
    </recommendedName>
</protein>
<dbReference type="AlphaFoldDB" id="A0A3A1TSP9"/>
<feature type="domain" description="NADP-dependent oxidoreductase" evidence="1">
    <location>
        <begin position="11"/>
        <end position="186"/>
    </location>
</feature>
<dbReference type="Pfam" id="PF00248">
    <property type="entry name" value="Aldo_ket_red"/>
    <property type="match status" value="1"/>
</dbReference>
<gene>
    <name evidence="2" type="ORF">D1781_17275</name>
</gene>
<name>A0A3A1TSP9_9MICO</name>
<comment type="caution">
    <text evidence="2">The sequence shown here is derived from an EMBL/GenBank/DDBJ whole genome shotgun (WGS) entry which is preliminary data.</text>
</comment>
<dbReference type="InterPro" id="IPR023210">
    <property type="entry name" value="NADP_OxRdtase_dom"/>
</dbReference>
<sequence length="264" mass="28199">MTTGSEEHHLEIGVGTSTLRSLGRRAPIAAVVRLLETADRAGVRYIDTADTYGAGSAERAIAGAVRRSSALRDSASPFRVITKIGYRTPDLPGPLRLLNQPVKKVVQRGAQQAFDASSLMVAWAGSRRRLAQLDVHACCLHNPSREVLESGDALRVLGRLHARGAFHHVGISVDDISTVDLVSRLDGVGLVELPAEAWTTVAPEVRSRFLNRGTEVVVNRVTALDRDPVVALRALAAGPQPPTVAVVGTRDPDHLVADAEAVRS</sequence>
<dbReference type="EMBL" id="QXTG01000004">
    <property type="protein sequence ID" value="RIX26091.1"/>
    <property type="molecule type" value="Genomic_DNA"/>
</dbReference>
<proteinExistence type="predicted"/>
<accession>A0A3A1TSP9</accession>